<name>A0A0B7AHR4_9EUPU</name>
<accession>A0A0B7AHR4</accession>
<reference evidence="1" key="1">
    <citation type="submission" date="2014-12" db="EMBL/GenBank/DDBJ databases">
        <title>Insight into the proteome of Arion vulgaris.</title>
        <authorList>
            <person name="Aradska J."/>
            <person name="Bulat T."/>
            <person name="Smidak R."/>
            <person name="Sarate P."/>
            <person name="Gangsoo J."/>
            <person name="Sialana F."/>
            <person name="Bilban M."/>
            <person name="Lubec G."/>
        </authorList>
    </citation>
    <scope>NUCLEOTIDE SEQUENCE</scope>
    <source>
        <tissue evidence="1">Skin</tissue>
    </source>
</reference>
<protein>
    <submittedName>
        <fullName evidence="1">Uncharacterized protein</fullName>
    </submittedName>
</protein>
<proteinExistence type="predicted"/>
<dbReference type="EMBL" id="HACG01033302">
    <property type="protein sequence ID" value="CEK80167.1"/>
    <property type="molecule type" value="Transcribed_RNA"/>
</dbReference>
<gene>
    <name evidence="1" type="primary">ORF119449</name>
</gene>
<dbReference type="AlphaFoldDB" id="A0A0B7AHR4"/>
<evidence type="ECO:0000313" key="1">
    <source>
        <dbReference type="EMBL" id="CEK80167.1"/>
    </source>
</evidence>
<sequence length="135" mass="15542">MLLKYDELLFECRSRFEILSSHINNIADSQANSLKLYFMHEIDLLKQDLMRLMEEPDIKHEPSAMPLQQIIGLTNSKDIPLHQNITSNAQHDKIDIGQIHPNYTSISQHDNIDIGRIHQNITSVAQQDNIDNGQI</sequence>
<organism evidence="1">
    <name type="scientific">Arion vulgaris</name>
    <dbReference type="NCBI Taxonomy" id="1028688"/>
    <lineage>
        <taxon>Eukaryota</taxon>
        <taxon>Metazoa</taxon>
        <taxon>Spiralia</taxon>
        <taxon>Lophotrochozoa</taxon>
        <taxon>Mollusca</taxon>
        <taxon>Gastropoda</taxon>
        <taxon>Heterobranchia</taxon>
        <taxon>Euthyneura</taxon>
        <taxon>Panpulmonata</taxon>
        <taxon>Eupulmonata</taxon>
        <taxon>Stylommatophora</taxon>
        <taxon>Helicina</taxon>
        <taxon>Arionoidea</taxon>
        <taxon>Arionidae</taxon>
        <taxon>Arion</taxon>
    </lineage>
</organism>
<feature type="non-terminal residue" evidence="1">
    <location>
        <position position="135"/>
    </location>
</feature>